<evidence type="ECO:0000256" key="15">
    <source>
        <dbReference type="SAM" id="SignalP"/>
    </source>
</evidence>
<feature type="active site" evidence="13">
    <location>
        <position position="482"/>
    </location>
</feature>
<feature type="region of interest" description="Disordered" evidence="14">
    <location>
        <begin position="610"/>
        <end position="655"/>
    </location>
</feature>
<feature type="region of interest" description="Disordered" evidence="14">
    <location>
        <begin position="752"/>
        <end position="778"/>
    </location>
</feature>
<keyword evidence="19" id="KW-1185">Reference proteome</keyword>
<protein>
    <recommendedName>
        <fullName evidence="4">microbial collagenase</fullName>
        <ecNumber evidence="4">3.4.24.3</ecNumber>
    </recommendedName>
</protein>
<dbReference type="Gene3D" id="2.60.120.380">
    <property type="match status" value="2"/>
</dbReference>
<dbReference type="PANTHER" id="PTHR13062:SF9">
    <property type="entry name" value="MICROBIAL COLLAGENASE"/>
    <property type="match status" value="1"/>
</dbReference>
<gene>
    <name evidence="18" type="ordered locus">HCH_05788</name>
</gene>
<keyword evidence="11" id="KW-0482">Metalloprotease</keyword>
<comment type="cofactor">
    <cofactor evidence="2">
        <name>Zn(2+)</name>
        <dbReference type="ChEBI" id="CHEBI:29105"/>
    </cofactor>
</comment>
<dbReference type="Gene3D" id="1.10.390.20">
    <property type="match status" value="1"/>
</dbReference>
<feature type="compositionally biased region" description="Basic and acidic residues" evidence="14">
    <location>
        <begin position="643"/>
        <end position="652"/>
    </location>
</feature>
<evidence type="ECO:0000256" key="6">
    <source>
        <dbReference type="ARBA" id="ARBA00022670"/>
    </source>
</evidence>
<evidence type="ECO:0000256" key="9">
    <source>
        <dbReference type="ARBA" id="ARBA00022801"/>
    </source>
</evidence>
<evidence type="ECO:0000256" key="7">
    <source>
        <dbReference type="ARBA" id="ARBA00022723"/>
    </source>
</evidence>
<dbReference type="PRINTS" id="PR00931">
    <property type="entry name" value="MICOLLPTASE"/>
</dbReference>
<dbReference type="RefSeq" id="WP_011399498.1">
    <property type="nucleotide sequence ID" value="NC_007645.1"/>
</dbReference>
<feature type="domain" description="Peptidase M9 collagenase N-terminal" evidence="17">
    <location>
        <begin position="78"/>
        <end position="259"/>
    </location>
</feature>
<evidence type="ECO:0000256" key="11">
    <source>
        <dbReference type="ARBA" id="ARBA00023049"/>
    </source>
</evidence>
<dbReference type="eggNOG" id="COG4934">
    <property type="taxonomic scope" value="Bacteria"/>
</dbReference>
<keyword evidence="10" id="KW-0862">Zinc</keyword>
<evidence type="ECO:0000256" key="14">
    <source>
        <dbReference type="SAM" id="MobiDB-lite"/>
    </source>
</evidence>
<dbReference type="Gene3D" id="3.40.30.160">
    <property type="entry name" value="Collagenase ColT, N-terminal domain"/>
    <property type="match status" value="1"/>
</dbReference>
<organism evidence="18 19">
    <name type="scientific">Hahella chejuensis (strain KCTC 2396)</name>
    <dbReference type="NCBI Taxonomy" id="349521"/>
    <lineage>
        <taxon>Bacteria</taxon>
        <taxon>Pseudomonadati</taxon>
        <taxon>Pseudomonadota</taxon>
        <taxon>Gammaproteobacteria</taxon>
        <taxon>Oceanospirillales</taxon>
        <taxon>Hahellaceae</taxon>
        <taxon>Hahella</taxon>
    </lineage>
</organism>
<sequence length="869" mass="96098">MFHKNRKVGVFIGTALLASAAQASLPPVQGAPNSRPIEVHEHAIPSQHEAELPPPVMTPTRIRQDFMMMAAKEIAADCDPQDLASLSGSALTQAIQKSDMGCINDLFQARGNVARNLFQESKMVTVAQAIASESSRYQGDNTTGMEQLILYMRAGYFVQWYHSDEVGDYSNNLKQQAATAITAFMNSALNYLHKRENASVMGEALTLVDSSLNQGVFVYDTIYWLQLLQDKAATEDAYARALNSIFTIYFRGHGYDDFKQKVANDSRVAKALYDFIMKNDAWLNDDRSYLVLNATRELGRFLQYDGTRKAVGGWIGGLMDKYPLASDTVNMWALLAGAVELNDPENCSEYDACNVKQRVKEVVLTIRHDCSPTITVNAQAMSTKELASACETLGMRENIFHDMLNTGKQPVADDFNDKLELVVFKNSGAYGDFGWLLFGIDTNNGGMYLEGTPSDPNNQARFIAYQADYAPGEHQVWNLEHEYVHYLDGRFDLYGDFNTGMQVPTVWWTEGLAEYVSKLKDNPGAEDVARREKVALSKILRNTYDDGVDRIYRWGYWSARYMLEQRPSDTTQILSWFRAGDYESFEAWLNSTGQRYDEHFANWLAAVLEGNDDGGDDGDDDGDDGGDDGDDDGGDDGGDDGSDDPRALEPGKPKSLTAGAGSQAYYFMFAPHGTDLLHLLTRGDNGDVSVYVKHDGWPTTTDYDQKSTSGNADNSIQVSSPEGGTYYHVLLTSTAGYSDLCVTVGLNDAPTDCGDTGGGDDGGDSSEGPELLSGKPRSNLESTHGEYYWFFVPAGTRAFELNTWGGRGDVDLYVRNAGWPDASTYDDLSARRSNNERIVVRNPNVGTYYHVWLKTDGGYSGVNLQLTLR</sequence>
<dbReference type="STRING" id="349521.HCH_05788"/>
<dbReference type="GO" id="GO:0008270">
    <property type="term" value="F:zinc ion binding"/>
    <property type="evidence" value="ECO:0007669"/>
    <property type="project" value="InterPro"/>
</dbReference>
<evidence type="ECO:0000256" key="4">
    <source>
        <dbReference type="ARBA" id="ARBA00012653"/>
    </source>
</evidence>
<evidence type="ECO:0000259" key="16">
    <source>
        <dbReference type="Pfam" id="PF04151"/>
    </source>
</evidence>
<dbReference type="GO" id="GO:0004222">
    <property type="term" value="F:metalloendopeptidase activity"/>
    <property type="evidence" value="ECO:0007669"/>
    <property type="project" value="UniProtKB-EC"/>
</dbReference>
<name>Q2SA85_HAHCH</name>
<reference evidence="18 19" key="1">
    <citation type="journal article" date="2005" name="Nucleic Acids Res.">
        <title>Genomic blueprint of Hahella chejuensis, a marine microbe producing an algicidal agent.</title>
        <authorList>
            <person name="Jeong H."/>
            <person name="Yim J.H."/>
            <person name="Lee C."/>
            <person name="Choi S.-H."/>
            <person name="Park Y.K."/>
            <person name="Yoon S.H."/>
            <person name="Hur C.-G."/>
            <person name="Kang H.-Y."/>
            <person name="Kim D."/>
            <person name="Lee H.H."/>
            <person name="Park K.H."/>
            <person name="Park S.-H."/>
            <person name="Park H.-S."/>
            <person name="Lee H.K."/>
            <person name="Oh T.K."/>
            <person name="Kim J.F."/>
        </authorList>
    </citation>
    <scope>NUCLEOTIDE SEQUENCE [LARGE SCALE GENOMIC DNA]</scope>
    <source>
        <strain evidence="18 19">KCTC 2396</strain>
    </source>
</reference>
<keyword evidence="5" id="KW-0964">Secreted</keyword>
<evidence type="ECO:0000256" key="1">
    <source>
        <dbReference type="ARBA" id="ARBA00000424"/>
    </source>
</evidence>
<evidence type="ECO:0000256" key="13">
    <source>
        <dbReference type="PIRSR" id="PIRSR602169-1"/>
    </source>
</evidence>
<dbReference type="HOGENOM" id="CLU_011878_0_0_6"/>
<accession>Q2SA85</accession>
<evidence type="ECO:0000313" key="18">
    <source>
        <dbReference type="EMBL" id="ABC32439.1"/>
    </source>
</evidence>
<dbReference type="GO" id="GO:0005576">
    <property type="term" value="C:extracellular region"/>
    <property type="evidence" value="ECO:0007669"/>
    <property type="project" value="UniProtKB-SubCell"/>
</dbReference>
<evidence type="ECO:0000256" key="12">
    <source>
        <dbReference type="ARBA" id="ARBA00023145"/>
    </source>
</evidence>
<dbReference type="GO" id="GO:0006508">
    <property type="term" value="P:proteolysis"/>
    <property type="evidence" value="ECO:0007669"/>
    <property type="project" value="UniProtKB-KW"/>
</dbReference>
<keyword evidence="8 15" id="KW-0732">Signal</keyword>
<feature type="chain" id="PRO_5004215214" description="microbial collagenase" evidence="15">
    <location>
        <begin position="24"/>
        <end position="869"/>
    </location>
</feature>
<feature type="compositionally biased region" description="Acidic residues" evidence="14">
    <location>
        <begin position="610"/>
        <end position="642"/>
    </location>
</feature>
<comment type="subcellular location">
    <subcellularLocation>
        <location evidence="3">Secreted</location>
    </subcellularLocation>
</comment>
<evidence type="ECO:0000256" key="10">
    <source>
        <dbReference type="ARBA" id="ARBA00022833"/>
    </source>
</evidence>
<proteinExistence type="predicted"/>
<keyword evidence="6" id="KW-0645">Protease</keyword>
<dbReference type="InterPro" id="IPR002169">
    <property type="entry name" value="Peptidase_M9A/M9B"/>
</dbReference>
<keyword evidence="12" id="KW-0865">Zymogen</keyword>
<dbReference type="InterPro" id="IPR007280">
    <property type="entry name" value="Peptidase_C_arc/bac"/>
</dbReference>
<evidence type="ECO:0000256" key="5">
    <source>
        <dbReference type="ARBA" id="ARBA00022525"/>
    </source>
</evidence>
<keyword evidence="9" id="KW-0378">Hydrolase</keyword>
<dbReference type="PANTHER" id="PTHR13062">
    <property type="entry name" value="COLLAGENASE"/>
    <property type="match status" value="1"/>
</dbReference>
<feature type="domain" description="Peptidase C-terminal archaeal/bacterial" evidence="16">
    <location>
        <begin position="670"/>
        <end position="727"/>
    </location>
</feature>
<dbReference type="Pfam" id="PF01752">
    <property type="entry name" value="Peptidase_M9"/>
    <property type="match status" value="1"/>
</dbReference>
<evidence type="ECO:0000259" key="17">
    <source>
        <dbReference type="Pfam" id="PF08453"/>
    </source>
</evidence>
<dbReference type="OrthoDB" id="9802683at2"/>
<feature type="domain" description="Peptidase C-terminal archaeal/bacterial" evidence="16">
    <location>
        <begin position="787"/>
        <end position="849"/>
    </location>
</feature>
<dbReference type="Pfam" id="PF08453">
    <property type="entry name" value="Peptidase_M9_N"/>
    <property type="match status" value="1"/>
</dbReference>
<dbReference type="Pfam" id="PF04151">
    <property type="entry name" value="PPC"/>
    <property type="match status" value="2"/>
</dbReference>
<dbReference type="EMBL" id="CP000155">
    <property type="protein sequence ID" value="ABC32439.1"/>
    <property type="molecule type" value="Genomic_DNA"/>
</dbReference>
<evidence type="ECO:0000256" key="3">
    <source>
        <dbReference type="ARBA" id="ARBA00004613"/>
    </source>
</evidence>
<feature type="signal peptide" evidence="15">
    <location>
        <begin position="1"/>
        <end position="23"/>
    </location>
</feature>
<dbReference type="KEGG" id="hch:HCH_05788"/>
<dbReference type="AlphaFoldDB" id="Q2SA85"/>
<comment type="catalytic activity">
    <reaction evidence="1">
        <text>Digestion of native collagen in the triple helical region at Xaa-|-Gly bonds. With synthetic peptides, a preference is shown for Gly at P3 and P1', Pro and Ala at P2 and P2', and hydroxyproline, Ala or Arg at P3'.</text>
        <dbReference type="EC" id="3.4.24.3"/>
    </reaction>
</comment>
<keyword evidence="7" id="KW-0479">Metal-binding</keyword>
<dbReference type="EC" id="3.4.24.3" evidence="4"/>
<dbReference type="Proteomes" id="UP000000238">
    <property type="component" value="Chromosome"/>
</dbReference>
<evidence type="ECO:0000313" key="19">
    <source>
        <dbReference type="Proteomes" id="UP000000238"/>
    </source>
</evidence>
<evidence type="ECO:0000256" key="8">
    <source>
        <dbReference type="ARBA" id="ARBA00022729"/>
    </source>
</evidence>
<evidence type="ECO:0000256" key="2">
    <source>
        <dbReference type="ARBA" id="ARBA00001947"/>
    </source>
</evidence>
<dbReference type="InterPro" id="IPR013661">
    <property type="entry name" value="Peptidase_M9_N_dom"/>
</dbReference>